<feature type="domain" description="PPIase FKBP-type" evidence="4">
    <location>
        <begin position="89"/>
        <end position="180"/>
    </location>
</feature>
<dbReference type="SUPFAM" id="SSF54534">
    <property type="entry name" value="FKBP-like"/>
    <property type="match status" value="1"/>
</dbReference>
<protein>
    <recommendedName>
        <fullName evidence="3">peptidylprolyl isomerase</fullName>
        <ecNumber evidence="3">5.2.1.8</ecNumber>
    </recommendedName>
</protein>
<dbReference type="PANTHER" id="PTHR46674">
    <property type="entry name" value="INACTIVE PEPTIDYL-PROLYL CIS-TRANS ISOMERASE FKBP6"/>
    <property type="match status" value="1"/>
</dbReference>
<reference evidence="5 6" key="1">
    <citation type="journal article" date="2018" name="PLoS Genet.">
        <title>Population sequencing reveals clonal diversity and ancestral inbreeding in the grapevine cultivar Chardonnay.</title>
        <authorList>
            <person name="Roach M.J."/>
            <person name="Johnson D.L."/>
            <person name="Bohlmann J."/>
            <person name="van Vuuren H.J."/>
            <person name="Jones S.J."/>
            <person name="Pretorius I.S."/>
            <person name="Schmidt S.A."/>
            <person name="Borneman A.R."/>
        </authorList>
    </citation>
    <scope>NUCLEOTIDE SEQUENCE [LARGE SCALE GENOMIC DNA]</scope>
    <source>
        <strain evidence="6">cv. Chardonnay</strain>
        <tissue evidence="5">Leaf</tissue>
    </source>
</reference>
<gene>
    <name evidence="5" type="primary">PAS1_0</name>
    <name evidence="5" type="ORF">CK203_108283</name>
</gene>
<dbReference type="GO" id="GO:0003755">
    <property type="term" value="F:peptidyl-prolyl cis-trans isomerase activity"/>
    <property type="evidence" value="ECO:0007669"/>
    <property type="project" value="UniProtKB-KW"/>
</dbReference>
<keyword evidence="1" id="KW-0677">Repeat</keyword>
<keyword evidence="3" id="KW-0697">Rotamase</keyword>
<comment type="catalytic activity">
    <reaction evidence="3">
        <text>[protein]-peptidylproline (omega=180) = [protein]-peptidylproline (omega=0)</text>
        <dbReference type="Rhea" id="RHEA:16237"/>
        <dbReference type="Rhea" id="RHEA-COMP:10747"/>
        <dbReference type="Rhea" id="RHEA-COMP:10748"/>
        <dbReference type="ChEBI" id="CHEBI:83833"/>
        <dbReference type="ChEBI" id="CHEBI:83834"/>
        <dbReference type="EC" id="5.2.1.8"/>
    </reaction>
</comment>
<dbReference type="PROSITE" id="PS50059">
    <property type="entry name" value="FKBP_PPIASE"/>
    <property type="match status" value="1"/>
</dbReference>
<dbReference type="InterPro" id="IPR001179">
    <property type="entry name" value="PPIase_FKBP_dom"/>
</dbReference>
<sequence length="209" mass="23284">MKAELHYGEANCPLMVPDNFPKDDELHFEIEMLDFFKVISDDLGVLKKVQESIITFGGGWYWGVVIGGRLGMGVVGVGWERAKFSKCVGHTLTSYIVGSRISAKTGEGKEILSHTKGEPYFFTFGKSEVPKGLEMGTGTMTRGEKAVLYVTNQYITQSPLMPIIEGVEEVLFEVELVHFIQVCRLLPAVRDMLGDGRLIKRRIHDGRGL</sequence>
<evidence type="ECO:0000256" key="3">
    <source>
        <dbReference type="PROSITE-ProRule" id="PRU00277"/>
    </source>
</evidence>
<dbReference type="EC" id="5.2.1.8" evidence="3"/>
<name>A0A438FGC0_VITVI</name>
<keyword evidence="3 5" id="KW-0413">Isomerase</keyword>
<evidence type="ECO:0000256" key="1">
    <source>
        <dbReference type="ARBA" id="ARBA00022737"/>
    </source>
</evidence>
<comment type="caution">
    <text evidence="5">The sequence shown here is derived from an EMBL/GenBank/DDBJ whole genome shotgun (WGS) entry which is preliminary data.</text>
</comment>
<dbReference type="InterPro" id="IPR042282">
    <property type="entry name" value="FKBP6/shu"/>
</dbReference>
<evidence type="ECO:0000313" key="6">
    <source>
        <dbReference type="Proteomes" id="UP000288805"/>
    </source>
</evidence>
<keyword evidence="2" id="KW-0802">TPR repeat</keyword>
<dbReference type="Gene3D" id="3.10.50.40">
    <property type="match status" value="1"/>
</dbReference>
<dbReference type="Pfam" id="PF00254">
    <property type="entry name" value="FKBP_C"/>
    <property type="match status" value="1"/>
</dbReference>
<dbReference type="EMBL" id="QGNW01000924">
    <property type="protein sequence ID" value="RVW58790.1"/>
    <property type="molecule type" value="Genomic_DNA"/>
</dbReference>
<evidence type="ECO:0000313" key="5">
    <source>
        <dbReference type="EMBL" id="RVW58790.1"/>
    </source>
</evidence>
<dbReference type="InterPro" id="IPR046357">
    <property type="entry name" value="PPIase_dom_sf"/>
</dbReference>
<accession>A0A438FGC0</accession>
<organism evidence="5 6">
    <name type="scientific">Vitis vinifera</name>
    <name type="common">Grape</name>
    <dbReference type="NCBI Taxonomy" id="29760"/>
    <lineage>
        <taxon>Eukaryota</taxon>
        <taxon>Viridiplantae</taxon>
        <taxon>Streptophyta</taxon>
        <taxon>Embryophyta</taxon>
        <taxon>Tracheophyta</taxon>
        <taxon>Spermatophyta</taxon>
        <taxon>Magnoliopsida</taxon>
        <taxon>eudicotyledons</taxon>
        <taxon>Gunneridae</taxon>
        <taxon>Pentapetalae</taxon>
        <taxon>rosids</taxon>
        <taxon>Vitales</taxon>
        <taxon>Vitaceae</taxon>
        <taxon>Viteae</taxon>
        <taxon>Vitis</taxon>
    </lineage>
</organism>
<evidence type="ECO:0000256" key="2">
    <source>
        <dbReference type="ARBA" id="ARBA00022803"/>
    </source>
</evidence>
<dbReference type="PANTHER" id="PTHR46674:SF1">
    <property type="entry name" value="INACTIVE PEPTIDYL-PROLYL CIS-TRANS ISOMERASE FKBP6"/>
    <property type="match status" value="1"/>
</dbReference>
<dbReference type="Proteomes" id="UP000288805">
    <property type="component" value="Unassembled WGS sequence"/>
</dbReference>
<proteinExistence type="predicted"/>
<evidence type="ECO:0000259" key="4">
    <source>
        <dbReference type="PROSITE" id="PS50059"/>
    </source>
</evidence>
<dbReference type="AlphaFoldDB" id="A0A438FGC0"/>